<sequence length="410" mass="44510">MRVSVQKFGGTSVRDFQSRERATTWVSEAFQEGRHPVVVVSAMGRRGDPYATDSLLDLLANFTQTPAEEQDLLMMCGEVISAVVMAGHLRNRGLRPRVFLGGDAGIITDETFGDAQILEVDPLPLEAALEEECVPVIAGFQGKTRSGAITTLGRGGSDTTAVAVGAALNAEVVEIFTDVDGIKTADPRIVPQARTITRMNYDEVFQLANLGARVVHPRAVEIARQFGVPLRVRSTFSDQPGTLVLGGRRTMDPWAHRDPDHAVTGITQLEDLVQFVVRQDTNTRSEEWAYHLFTALGNNGVSVDLINMFPDTVFFCVSTAAADSTEKTLQQLSLDFDTFRDRAKVSVVGSAIQGLPGVVGRVMAALSQHHITVLQSADSHSTITLLLYRNQMEQAVAALHHQFGLGVEEG</sequence>
<keyword evidence="9 15" id="KW-0418">Kinase</keyword>
<dbReference type="Pfam" id="PF13840">
    <property type="entry name" value="ACT_7"/>
    <property type="match status" value="1"/>
</dbReference>
<dbReference type="NCBIfam" id="TIGR00657">
    <property type="entry name" value="asp_kinases"/>
    <property type="match status" value="1"/>
</dbReference>
<dbReference type="GO" id="GO:0005829">
    <property type="term" value="C:cytosol"/>
    <property type="evidence" value="ECO:0007669"/>
    <property type="project" value="TreeGrafter"/>
</dbReference>
<feature type="binding site" evidence="14">
    <location>
        <position position="78"/>
    </location>
    <ligand>
        <name>substrate</name>
    </ligand>
</feature>
<keyword evidence="11" id="KW-0220">Diaminopimelate biosynthesis</keyword>
<evidence type="ECO:0000256" key="14">
    <source>
        <dbReference type="PIRSR" id="PIRSR000726-1"/>
    </source>
</evidence>
<dbReference type="SUPFAM" id="SSF53633">
    <property type="entry name" value="Carbamate kinase-like"/>
    <property type="match status" value="1"/>
</dbReference>
<evidence type="ECO:0000256" key="16">
    <source>
        <dbReference type="RuleBase" id="RU004249"/>
    </source>
</evidence>
<reference evidence="19 20" key="1">
    <citation type="journal article" date="2014" name="BMC Genomics">
        <title>Comparison of environmental and isolate Sulfobacillus genomes reveals diverse carbon, sulfur, nitrogen, and hydrogen metabolisms.</title>
        <authorList>
            <person name="Justice N.B."/>
            <person name="Norman A."/>
            <person name="Brown C.T."/>
            <person name="Singh A."/>
            <person name="Thomas B.C."/>
            <person name="Banfield J.F."/>
        </authorList>
    </citation>
    <scope>NUCLEOTIDE SEQUENCE [LARGE SCALE GENOMIC DNA]</scope>
    <source>
        <strain evidence="19">AMDSBA4</strain>
    </source>
</reference>
<keyword evidence="6 16" id="KW-0028">Amino-acid biosynthesis</keyword>
<dbReference type="InterPro" id="IPR036393">
    <property type="entry name" value="AceGlu_kinase-like_sf"/>
</dbReference>
<dbReference type="InterPro" id="IPR005260">
    <property type="entry name" value="Asp_kin_monofn"/>
</dbReference>
<proteinExistence type="inferred from homology"/>
<dbReference type="UniPathway" id="UPA00051">
    <property type="reaction ID" value="UER00462"/>
</dbReference>
<dbReference type="CDD" id="cd04923">
    <property type="entry name" value="ACT_AK-LysC-DapG-like_2"/>
    <property type="match status" value="1"/>
</dbReference>
<keyword evidence="12" id="KW-0457">Lysine biosynthesis</keyword>
<dbReference type="Gene3D" id="3.40.1160.10">
    <property type="entry name" value="Acetylglutamate kinase-like"/>
    <property type="match status" value="1"/>
</dbReference>
<evidence type="ECO:0000256" key="6">
    <source>
        <dbReference type="ARBA" id="ARBA00022605"/>
    </source>
</evidence>
<dbReference type="AlphaFoldDB" id="A0A2T2XLV4"/>
<dbReference type="PANTHER" id="PTHR21499:SF3">
    <property type="entry name" value="ASPARTOKINASE"/>
    <property type="match status" value="1"/>
</dbReference>
<comment type="function">
    <text evidence="1">Catalyzes the phosphorylation of the beta-carboxyl group of aspartic acid with ATP to yield 4-phospho-L-aspartate, which is involved in the branched biosynthetic pathway leading to the biosynthesis of amino acids threonine, isoleucine and methionine.</text>
</comment>
<evidence type="ECO:0000256" key="7">
    <source>
        <dbReference type="ARBA" id="ARBA00022679"/>
    </source>
</evidence>
<gene>
    <name evidence="19" type="ORF">C7B46_00350</name>
</gene>
<dbReference type="PROSITE" id="PS00324">
    <property type="entry name" value="ASPARTOKINASE"/>
    <property type="match status" value="1"/>
</dbReference>
<comment type="similarity">
    <text evidence="5 15">Belongs to the aspartokinase family.</text>
</comment>
<evidence type="ECO:0000256" key="2">
    <source>
        <dbReference type="ARBA" id="ARBA00004766"/>
    </source>
</evidence>
<evidence type="ECO:0000313" key="20">
    <source>
        <dbReference type="Proteomes" id="UP000242972"/>
    </source>
</evidence>
<evidence type="ECO:0000256" key="3">
    <source>
        <dbReference type="ARBA" id="ARBA00004986"/>
    </source>
</evidence>
<evidence type="ECO:0000256" key="9">
    <source>
        <dbReference type="ARBA" id="ARBA00022777"/>
    </source>
</evidence>
<keyword evidence="7 15" id="KW-0808">Transferase</keyword>
<evidence type="ECO:0000256" key="4">
    <source>
        <dbReference type="ARBA" id="ARBA00005139"/>
    </source>
</evidence>
<evidence type="ECO:0000256" key="12">
    <source>
        <dbReference type="ARBA" id="ARBA00023154"/>
    </source>
</evidence>
<dbReference type="GO" id="GO:0009089">
    <property type="term" value="P:lysine biosynthetic process via diaminopimelate"/>
    <property type="evidence" value="ECO:0007669"/>
    <property type="project" value="UniProtKB-UniPathway"/>
</dbReference>
<comment type="caution">
    <text evidence="19">The sequence shown here is derived from an EMBL/GenBank/DDBJ whole genome shotgun (WGS) entry which is preliminary data.</text>
</comment>
<dbReference type="Pfam" id="PF00696">
    <property type="entry name" value="AA_kinase"/>
    <property type="match status" value="1"/>
</dbReference>
<dbReference type="PANTHER" id="PTHR21499">
    <property type="entry name" value="ASPARTATE KINASE"/>
    <property type="match status" value="1"/>
</dbReference>
<name>A0A2T2XLV4_9FIRM</name>
<evidence type="ECO:0000256" key="1">
    <source>
        <dbReference type="ARBA" id="ARBA00003121"/>
    </source>
</evidence>
<dbReference type="NCBIfam" id="NF006068">
    <property type="entry name" value="PRK08210.1"/>
    <property type="match status" value="1"/>
</dbReference>
<evidence type="ECO:0000256" key="15">
    <source>
        <dbReference type="RuleBase" id="RU003448"/>
    </source>
</evidence>
<dbReference type="Gene3D" id="3.30.2130.10">
    <property type="entry name" value="VC0802-like"/>
    <property type="match status" value="1"/>
</dbReference>
<protein>
    <recommendedName>
        <fullName evidence="15">Aspartokinase</fullName>
        <ecNumber evidence="15">2.7.2.4</ecNumber>
    </recommendedName>
</protein>
<dbReference type="GO" id="GO:0009088">
    <property type="term" value="P:threonine biosynthetic process"/>
    <property type="evidence" value="ECO:0007669"/>
    <property type="project" value="UniProtKB-UniPathway"/>
</dbReference>
<evidence type="ECO:0000256" key="11">
    <source>
        <dbReference type="ARBA" id="ARBA00022915"/>
    </source>
</evidence>
<feature type="domain" description="CASTOR ACT" evidence="18">
    <location>
        <begin position="343"/>
        <end position="400"/>
    </location>
</feature>
<dbReference type="GO" id="GO:0005524">
    <property type="term" value="F:ATP binding"/>
    <property type="evidence" value="ECO:0007669"/>
    <property type="project" value="UniProtKB-KW"/>
</dbReference>
<dbReference type="UniPathway" id="UPA00050">
    <property type="reaction ID" value="UER00461"/>
</dbReference>
<dbReference type="EMBL" id="PXYW01000001">
    <property type="protein sequence ID" value="PSR35476.1"/>
    <property type="molecule type" value="Genomic_DNA"/>
</dbReference>
<dbReference type="SUPFAM" id="SSF55021">
    <property type="entry name" value="ACT-like"/>
    <property type="match status" value="2"/>
</dbReference>
<feature type="binding site" evidence="14">
    <location>
        <begin position="7"/>
        <end position="10"/>
    </location>
    <ligand>
        <name>ATP</name>
        <dbReference type="ChEBI" id="CHEBI:30616"/>
    </ligand>
</feature>
<keyword evidence="8 14" id="KW-0547">Nucleotide-binding</keyword>
<dbReference type="Proteomes" id="UP000242972">
    <property type="component" value="Unassembled WGS sequence"/>
</dbReference>
<dbReference type="InterPro" id="IPR027795">
    <property type="entry name" value="CASTOR_ACT_dom"/>
</dbReference>
<feature type="binding site" evidence="14">
    <location>
        <position position="188"/>
    </location>
    <ligand>
        <name>ATP</name>
        <dbReference type="ChEBI" id="CHEBI:30616"/>
    </ligand>
</feature>
<organism evidence="19 20">
    <name type="scientific">Sulfobacillus benefaciens</name>
    <dbReference type="NCBI Taxonomy" id="453960"/>
    <lineage>
        <taxon>Bacteria</taxon>
        <taxon>Bacillati</taxon>
        <taxon>Bacillota</taxon>
        <taxon>Clostridia</taxon>
        <taxon>Eubacteriales</taxon>
        <taxon>Clostridiales Family XVII. Incertae Sedis</taxon>
        <taxon>Sulfobacillus</taxon>
    </lineage>
</organism>
<evidence type="ECO:0000256" key="5">
    <source>
        <dbReference type="ARBA" id="ARBA00010122"/>
    </source>
</evidence>
<dbReference type="InterPro" id="IPR001341">
    <property type="entry name" value="Asp_kinase"/>
</dbReference>
<evidence type="ECO:0000256" key="13">
    <source>
        <dbReference type="ARBA" id="ARBA00047872"/>
    </source>
</evidence>
<keyword evidence="10 14" id="KW-0067">ATP-binding</keyword>
<feature type="domain" description="Aspartate/glutamate/uridylate kinase" evidence="17">
    <location>
        <begin position="4"/>
        <end position="234"/>
    </location>
</feature>
<dbReference type="GO" id="GO:0009090">
    <property type="term" value="P:homoserine biosynthetic process"/>
    <property type="evidence" value="ECO:0007669"/>
    <property type="project" value="TreeGrafter"/>
</dbReference>
<comment type="catalytic activity">
    <reaction evidence="13 15">
        <text>L-aspartate + ATP = 4-phospho-L-aspartate + ADP</text>
        <dbReference type="Rhea" id="RHEA:23776"/>
        <dbReference type="ChEBI" id="CHEBI:29991"/>
        <dbReference type="ChEBI" id="CHEBI:30616"/>
        <dbReference type="ChEBI" id="CHEBI:57535"/>
        <dbReference type="ChEBI" id="CHEBI:456216"/>
        <dbReference type="EC" id="2.7.2.4"/>
    </reaction>
</comment>
<dbReference type="GO" id="GO:0019877">
    <property type="term" value="P:diaminopimelate biosynthetic process"/>
    <property type="evidence" value="ECO:0007669"/>
    <property type="project" value="UniProtKB-KW"/>
</dbReference>
<dbReference type="InterPro" id="IPR018042">
    <property type="entry name" value="Aspartate_kinase_CS"/>
</dbReference>
<evidence type="ECO:0000313" key="19">
    <source>
        <dbReference type="EMBL" id="PSR35476.1"/>
    </source>
</evidence>
<feature type="binding site" evidence="14">
    <location>
        <begin position="177"/>
        <end position="178"/>
    </location>
    <ligand>
        <name>ATP</name>
        <dbReference type="ChEBI" id="CHEBI:30616"/>
    </ligand>
</feature>
<accession>A0A2T2XLV4</accession>
<dbReference type="InterPro" id="IPR045865">
    <property type="entry name" value="ACT-like_dom_sf"/>
</dbReference>
<evidence type="ECO:0000259" key="17">
    <source>
        <dbReference type="Pfam" id="PF00696"/>
    </source>
</evidence>
<dbReference type="PIRSF" id="PIRSF000726">
    <property type="entry name" value="Asp_kin"/>
    <property type="match status" value="1"/>
</dbReference>
<comment type="pathway">
    <text evidence="3 16">Amino-acid biosynthesis; L-methionine biosynthesis via de novo pathway; L-homoserine from L-aspartate: step 1/3.</text>
</comment>
<dbReference type="UniPathway" id="UPA00034">
    <property type="reaction ID" value="UER00015"/>
</dbReference>
<evidence type="ECO:0000256" key="10">
    <source>
        <dbReference type="ARBA" id="ARBA00022840"/>
    </source>
</evidence>
<comment type="pathway">
    <text evidence="2 16">Amino-acid biosynthesis; L-lysine biosynthesis via DAP pathway; (S)-tetrahydrodipicolinate from L-aspartate: step 1/4.</text>
</comment>
<evidence type="ECO:0000259" key="18">
    <source>
        <dbReference type="Pfam" id="PF13840"/>
    </source>
</evidence>
<feature type="binding site" evidence="14">
    <location>
        <position position="52"/>
    </location>
    <ligand>
        <name>substrate</name>
    </ligand>
</feature>
<evidence type="ECO:0000256" key="8">
    <source>
        <dbReference type="ARBA" id="ARBA00022741"/>
    </source>
</evidence>
<comment type="pathway">
    <text evidence="4 16">Amino-acid biosynthesis; L-threonine biosynthesis; L-threonine from L-aspartate: step 1/5.</text>
</comment>
<dbReference type="GO" id="GO:0004072">
    <property type="term" value="F:aspartate kinase activity"/>
    <property type="evidence" value="ECO:0007669"/>
    <property type="project" value="UniProtKB-EC"/>
</dbReference>
<dbReference type="EC" id="2.7.2.4" evidence="15"/>
<dbReference type="InterPro" id="IPR001048">
    <property type="entry name" value="Asp/Glu/Uridylate_kinase"/>
</dbReference>